<gene>
    <name evidence="1" type="ORF">NECAME_14458</name>
</gene>
<sequence length="64" mass="7415">MDEEGPTNRDWTGFCRTLNEIKFMFYGRIFTKIEPPKVKYVRGQDMGIGGRGGARFEPVQLMKL</sequence>
<accession>W2SMH7</accession>
<organism evidence="1 2">
    <name type="scientific">Necator americanus</name>
    <name type="common">Human hookworm</name>
    <dbReference type="NCBI Taxonomy" id="51031"/>
    <lineage>
        <taxon>Eukaryota</taxon>
        <taxon>Metazoa</taxon>
        <taxon>Ecdysozoa</taxon>
        <taxon>Nematoda</taxon>
        <taxon>Chromadorea</taxon>
        <taxon>Rhabditida</taxon>
        <taxon>Rhabditina</taxon>
        <taxon>Rhabditomorpha</taxon>
        <taxon>Strongyloidea</taxon>
        <taxon>Ancylostomatidae</taxon>
        <taxon>Bunostominae</taxon>
        <taxon>Necator</taxon>
    </lineage>
</organism>
<keyword evidence="2" id="KW-1185">Reference proteome</keyword>
<name>W2SMH7_NECAM</name>
<dbReference type="AlphaFoldDB" id="W2SMH7"/>
<dbReference type="Proteomes" id="UP000053676">
    <property type="component" value="Unassembled WGS sequence"/>
</dbReference>
<dbReference type="EMBL" id="KI668877">
    <property type="protein sequence ID" value="ETN70884.1"/>
    <property type="molecule type" value="Genomic_DNA"/>
</dbReference>
<proteinExistence type="predicted"/>
<protein>
    <submittedName>
        <fullName evidence="1">Uncharacterized protein</fullName>
    </submittedName>
</protein>
<evidence type="ECO:0000313" key="2">
    <source>
        <dbReference type="Proteomes" id="UP000053676"/>
    </source>
</evidence>
<dbReference type="KEGG" id="nai:NECAME_14458"/>
<evidence type="ECO:0000313" key="1">
    <source>
        <dbReference type="EMBL" id="ETN70884.1"/>
    </source>
</evidence>
<reference evidence="2" key="1">
    <citation type="journal article" date="2014" name="Nat. Genet.">
        <title>Genome of the human hookworm Necator americanus.</title>
        <authorList>
            <person name="Tang Y.T."/>
            <person name="Gao X."/>
            <person name="Rosa B.A."/>
            <person name="Abubucker S."/>
            <person name="Hallsworth-Pepin K."/>
            <person name="Martin J."/>
            <person name="Tyagi R."/>
            <person name="Heizer E."/>
            <person name="Zhang X."/>
            <person name="Bhonagiri-Palsikar V."/>
            <person name="Minx P."/>
            <person name="Warren W.C."/>
            <person name="Wang Q."/>
            <person name="Zhan B."/>
            <person name="Hotez P.J."/>
            <person name="Sternberg P.W."/>
            <person name="Dougall A."/>
            <person name="Gaze S.T."/>
            <person name="Mulvenna J."/>
            <person name="Sotillo J."/>
            <person name="Ranganathan S."/>
            <person name="Rabelo E.M."/>
            <person name="Wilson R.K."/>
            <person name="Felgner P.L."/>
            <person name="Bethony J."/>
            <person name="Hawdon J.M."/>
            <person name="Gasser R.B."/>
            <person name="Loukas A."/>
            <person name="Mitreva M."/>
        </authorList>
    </citation>
    <scope>NUCLEOTIDE SEQUENCE [LARGE SCALE GENOMIC DNA]</scope>
</reference>